<keyword evidence="3" id="KW-1185">Reference proteome</keyword>
<evidence type="ECO:0000256" key="1">
    <source>
        <dbReference type="SAM" id="MobiDB-lite"/>
    </source>
</evidence>
<protein>
    <submittedName>
        <fullName evidence="2">Uncharacterized protein</fullName>
    </submittedName>
</protein>
<gene>
    <name evidence="2" type="ORF">UK15_34515</name>
</gene>
<evidence type="ECO:0000313" key="3">
    <source>
        <dbReference type="Proteomes" id="UP000034786"/>
    </source>
</evidence>
<dbReference type="AlphaFoldDB" id="A0A0M2GGT8"/>
<reference evidence="3" key="1">
    <citation type="submission" date="2015-02" db="EMBL/GenBank/DDBJ databases">
        <authorList>
            <person name="Ju K.-S."/>
            <person name="Doroghazi J.R."/>
            <person name="Metcalf W."/>
        </authorList>
    </citation>
    <scope>NUCLEOTIDE SEQUENCE [LARGE SCALE GENOMIC DNA]</scope>
    <source>
        <strain evidence="3">NRRL B-16380</strain>
    </source>
</reference>
<evidence type="ECO:0000313" key="2">
    <source>
        <dbReference type="EMBL" id="KJK34746.1"/>
    </source>
</evidence>
<accession>A0A0M2GGT8</accession>
<sequence length="87" mass="9115">MGLPCTKDGPPVHHAPTATASGSSLTIEQAPDGPVLAVARDATVLATLLITYRHAAERMEPELPENFLQLAAAALRACEARLRGLSD</sequence>
<proteinExistence type="predicted"/>
<comment type="caution">
    <text evidence="2">The sequence shown here is derived from an EMBL/GenBank/DDBJ whole genome shotgun (WGS) entry which is preliminary data.</text>
</comment>
<name>A0A0M2GGT8_9ACTN</name>
<feature type="region of interest" description="Disordered" evidence="1">
    <location>
        <begin position="1"/>
        <end position="26"/>
    </location>
</feature>
<dbReference type="Proteomes" id="UP000034786">
    <property type="component" value="Unassembled WGS sequence"/>
</dbReference>
<dbReference type="PATRIC" id="fig|284040.3.peg.5752"/>
<organism evidence="2 3">
    <name type="scientific">Streptomyces variegatus</name>
    <dbReference type="NCBI Taxonomy" id="284040"/>
    <lineage>
        <taxon>Bacteria</taxon>
        <taxon>Bacillati</taxon>
        <taxon>Actinomycetota</taxon>
        <taxon>Actinomycetes</taxon>
        <taxon>Kitasatosporales</taxon>
        <taxon>Streptomycetaceae</taxon>
        <taxon>Streptomyces</taxon>
    </lineage>
</organism>
<dbReference type="EMBL" id="JYJH01000039">
    <property type="protein sequence ID" value="KJK34746.1"/>
    <property type="molecule type" value="Genomic_DNA"/>
</dbReference>